<accession>A0A811UAG2</accession>
<evidence type="ECO:0000313" key="1">
    <source>
        <dbReference type="EMBL" id="CAD6994313.1"/>
    </source>
</evidence>
<proteinExistence type="predicted"/>
<dbReference type="AlphaFoldDB" id="A0A811UAG2"/>
<dbReference type="EMBL" id="CAJHJT010000001">
    <property type="protein sequence ID" value="CAD6994313.1"/>
    <property type="molecule type" value="Genomic_DNA"/>
</dbReference>
<gene>
    <name evidence="1" type="ORF">CCAP1982_LOCUS3070</name>
</gene>
<protein>
    <submittedName>
        <fullName evidence="1">(Mediterranean fruit fly) hypothetical protein</fullName>
    </submittedName>
</protein>
<dbReference type="Proteomes" id="UP000606786">
    <property type="component" value="Unassembled WGS sequence"/>
</dbReference>
<comment type="caution">
    <text evidence="1">The sequence shown here is derived from an EMBL/GenBank/DDBJ whole genome shotgun (WGS) entry which is preliminary data.</text>
</comment>
<name>A0A811UAG2_CERCA</name>
<keyword evidence="2" id="KW-1185">Reference proteome</keyword>
<evidence type="ECO:0000313" key="2">
    <source>
        <dbReference type="Proteomes" id="UP000606786"/>
    </source>
</evidence>
<reference evidence="1" key="1">
    <citation type="submission" date="2020-11" db="EMBL/GenBank/DDBJ databases">
        <authorList>
            <person name="Whitehead M."/>
        </authorList>
    </citation>
    <scope>NUCLEOTIDE SEQUENCE</scope>
    <source>
        <strain evidence="1">EGII</strain>
    </source>
</reference>
<organism evidence="1 2">
    <name type="scientific">Ceratitis capitata</name>
    <name type="common">Mediterranean fruit fly</name>
    <name type="synonym">Tephritis capitata</name>
    <dbReference type="NCBI Taxonomy" id="7213"/>
    <lineage>
        <taxon>Eukaryota</taxon>
        <taxon>Metazoa</taxon>
        <taxon>Ecdysozoa</taxon>
        <taxon>Arthropoda</taxon>
        <taxon>Hexapoda</taxon>
        <taxon>Insecta</taxon>
        <taxon>Pterygota</taxon>
        <taxon>Neoptera</taxon>
        <taxon>Endopterygota</taxon>
        <taxon>Diptera</taxon>
        <taxon>Brachycera</taxon>
        <taxon>Muscomorpha</taxon>
        <taxon>Tephritoidea</taxon>
        <taxon>Tephritidae</taxon>
        <taxon>Ceratitis</taxon>
        <taxon>Ceratitis</taxon>
    </lineage>
</organism>
<sequence>MRKPATPATYPVAEQSVGHSTTCSAAVAQITLTSHYKQCEHTSLHHYHSERLEQLFVYRQPKPQKINSAFVDRQLFNSDATLSATQRFGWWLLLQRITSVACFGYAACSTCAGDCVEHNSDLNFEFQSAKVSTVCRLS</sequence>